<evidence type="ECO:0000313" key="4">
    <source>
        <dbReference type="EMBL" id="PRW50976.1"/>
    </source>
</evidence>
<dbReference type="EMBL" id="LHPG02000010">
    <property type="protein sequence ID" value="PRW50976.1"/>
    <property type="molecule type" value="Genomic_DNA"/>
</dbReference>
<reference evidence="4 5" key="1">
    <citation type="journal article" date="2018" name="Plant J.">
        <title>Genome sequences of Chlorella sorokiniana UTEX 1602 and Micractinium conductrix SAG 241.80: implications to maltose excretion by a green alga.</title>
        <authorList>
            <person name="Arriola M.B."/>
            <person name="Velmurugan N."/>
            <person name="Zhang Y."/>
            <person name="Plunkett M.H."/>
            <person name="Hondzo H."/>
            <person name="Barney B.M."/>
        </authorList>
    </citation>
    <scope>NUCLEOTIDE SEQUENCE [LARGE SCALE GENOMIC DNA]</scope>
    <source>
        <strain evidence="5">UTEX 1602</strain>
    </source>
</reference>
<dbReference type="GO" id="GO:0005576">
    <property type="term" value="C:extracellular region"/>
    <property type="evidence" value="ECO:0007669"/>
    <property type="project" value="InterPro"/>
</dbReference>
<evidence type="ECO:0000259" key="3">
    <source>
        <dbReference type="PROSITE" id="PS50940"/>
    </source>
</evidence>
<dbReference type="PRINTS" id="PR01217">
    <property type="entry name" value="PRICHEXTENSN"/>
</dbReference>
<proteinExistence type="predicted"/>
<dbReference type="InterPro" id="IPR036508">
    <property type="entry name" value="Chitin-bd_dom_sf"/>
</dbReference>
<dbReference type="PROSITE" id="PS50940">
    <property type="entry name" value="CHIT_BIND_II"/>
    <property type="match status" value="1"/>
</dbReference>
<gene>
    <name evidence="4" type="ORF">C2E21_5680</name>
</gene>
<dbReference type="InterPro" id="IPR004302">
    <property type="entry name" value="Cellulose/chitin-bd_N"/>
</dbReference>
<dbReference type="GO" id="GO:0008061">
    <property type="term" value="F:chitin binding"/>
    <property type="evidence" value="ECO:0007669"/>
    <property type="project" value="InterPro"/>
</dbReference>
<feature type="signal peptide" evidence="2">
    <location>
        <begin position="1"/>
        <end position="39"/>
    </location>
</feature>
<dbReference type="AlphaFoldDB" id="A0A2P6TNR7"/>
<evidence type="ECO:0000313" key="5">
    <source>
        <dbReference type="Proteomes" id="UP000239899"/>
    </source>
</evidence>
<protein>
    <submittedName>
        <fullName evidence="4">Chitin binding domain-containing</fullName>
    </submittedName>
</protein>
<name>A0A2P6TNR7_CHLSO</name>
<dbReference type="Pfam" id="PF01607">
    <property type="entry name" value="CBM_14"/>
    <property type="match status" value="1"/>
</dbReference>
<keyword evidence="5" id="KW-1185">Reference proteome</keyword>
<comment type="caution">
    <text evidence="4">The sequence shown here is derived from an EMBL/GenBank/DDBJ whole genome shotgun (WGS) entry which is preliminary data.</text>
</comment>
<feature type="region of interest" description="Disordered" evidence="1">
    <location>
        <begin position="251"/>
        <end position="292"/>
    </location>
</feature>
<organism evidence="4 5">
    <name type="scientific">Chlorella sorokiniana</name>
    <name type="common">Freshwater green alga</name>
    <dbReference type="NCBI Taxonomy" id="3076"/>
    <lineage>
        <taxon>Eukaryota</taxon>
        <taxon>Viridiplantae</taxon>
        <taxon>Chlorophyta</taxon>
        <taxon>core chlorophytes</taxon>
        <taxon>Trebouxiophyceae</taxon>
        <taxon>Chlorellales</taxon>
        <taxon>Chlorellaceae</taxon>
        <taxon>Chlorella clade</taxon>
        <taxon>Chlorella</taxon>
    </lineage>
</organism>
<keyword evidence="2" id="KW-0732">Signal</keyword>
<feature type="domain" description="Chitin-binding type-2" evidence="3">
    <location>
        <begin position="310"/>
        <end position="370"/>
    </location>
</feature>
<dbReference type="Gene3D" id="2.170.140.10">
    <property type="entry name" value="Chitin binding domain"/>
    <property type="match status" value="1"/>
</dbReference>
<dbReference type="Proteomes" id="UP000239899">
    <property type="component" value="Unassembled WGS sequence"/>
</dbReference>
<sequence>MHVGQAACDAPAVQRRFFAAVPLLLLAAIAAVLPSPAAAHGFIIAPAARNYVRNWNWCPHCVNGGGPAATSRGGQLTWPASAAAACGDPSLATAGAPVATYHAGSVINIQLFITAQHGGRHVFRLCPGPNMTSACLTAPGAVLQRADGAGPFSWTPREGGPSPAPSAGTYARAIRAGIGGELYAWRYRLPAGVTCERCVLWWRWSTGNSCTVPGSPAWLSTGNLPACGSWGAYPEEFMNCADVRIVVPPPSPPPRPPLRLPFPRPPPPRPRPPPPPRPRPSPPRNRPPSPPPPPVQLPPWMLACTAAKAAQFCAAQPAVDRFYAAPGTACRCFFRCVPGFPATVYTCDDPLVFNQAAQYCDWPSYVTCTVA</sequence>
<dbReference type="Pfam" id="PF03067">
    <property type="entry name" value="LPMO_10"/>
    <property type="match status" value="1"/>
</dbReference>
<dbReference type="OrthoDB" id="513663at2759"/>
<dbReference type="SUPFAM" id="SSF57625">
    <property type="entry name" value="Invertebrate chitin-binding proteins"/>
    <property type="match status" value="1"/>
</dbReference>
<dbReference type="InterPro" id="IPR002557">
    <property type="entry name" value="Chitin-bd_dom"/>
</dbReference>
<evidence type="ECO:0000256" key="1">
    <source>
        <dbReference type="SAM" id="MobiDB-lite"/>
    </source>
</evidence>
<evidence type="ECO:0000256" key="2">
    <source>
        <dbReference type="SAM" id="SignalP"/>
    </source>
</evidence>
<feature type="chain" id="PRO_5015189212" evidence="2">
    <location>
        <begin position="40"/>
        <end position="371"/>
    </location>
</feature>
<accession>A0A2P6TNR7</accession>
<dbReference type="SMART" id="SM00494">
    <property type="entry name" value="ChtBD2"/>
    <property type="match status" value="1"/>
</dbReference>